<evidence type="ECO:0000313" key="2">
    <source>
        <dbReference type="EMBL" id="CUS21154.1"/>
    </source>
</evidence>
<gene>
    <name evidence="2" type="ORF">LAQU0_S02e07184g</name>
</gene>
<dbReference type="OrthoDB" id="4069335at2759"/>
<dbReference type="AlphaFoldDB" id="A0A0P1KN14"/>
<evidence type="ECO:0000256" key="1">
    <source>
        <dbReference type="SAM" id="SignalP"/>
    </source>
</evidence>
<organism evidence="2 3">
    <name type="scientific">Lachancea quebecensis</name>
    <dbReference type="NCBI Taxonomy" id="1654605"/>
    <lineage>
        <taxon>Eukaryota</taxon>
        <taxon>Fungi</taxon>
        <taxon>Dikarya</taxon>
        <taxon>Ascomycota</taxon>
        <taxon>Saccharomycotina</taxon>
        <taxon>Saccharomycetes</taxon>
        <taxon>Saccharomycetales</taxon>
        <taxon>Saccharomycetaceae</taxon>
        <taxon>Lachancea</taxon>
    </lineage>
</organism>
<reference evidence="3" key="1">
    <citation type="submission" date="2015-10" db="EMBL/GenBank/DDBJ databases">
        <authorList>
            <person name="Devillers H."/>
        </authorList>
    </citation>
    <scope>NUCLEOTIDE SEQUENCE [LARGE SCALE GENOMIC DNA]</scope>
</reference>
<accession>A0A0P1KN14</accession>
<keyword evidence="1" id="KW-0732">Signal</keyword>
<dbReference type="EMBL" id="LN890542">
    <property type="protein sequence ID" value="CUS21154.1"/>
    <property type="molecule type" value="Genomic_DNA"/>
</dbReference>
<dbReference type="PROSITE" id="PS51257">
    <property type="entry name" value="PROKAR_LIPOPROTEIN"/>
    <property type="match status" value="1"/>
</dbReference>
<evidence type="ECO:0000313" key="3">
    <source>
        <dbReference type="Proteomes" id="UP000236544"/>
    </source>
</evidence>
<feature type="signal peptide" evidence="1">
    <location>
        <begin position="1"/>
        <end position="19"/>
    </location>
</feature>
<sequence length="92" mass="9694">MKLSSAVTASLSFFPSMCAAVTTSWASVSCESVSTGGTLEATPYSASTATILKNGKEIVGVYEFFKSVTYISDCNPSTRTTSTEPNPTITIY</sequence>
<keyword evidence="3" id="KW-1185">Reference proteome</keyword>
<proteinExistence type="predicted"/>
<dbReference type="GO" id="GO:0000752">
    <property type="term" value="P:agglutination involved in conjugation with cellular fusion"/>
    <property type="evidence" value="ECO:0007669"/>
    <property type="project" value="InterPro"/>
</dbReference>
<protein>
    <submittedName>
        <fullName evidence="2">LAQU0S02e07184g1_1</fullName>
    </submittedName>
</protein>
<dbReference type="Pfam" id="PF17366">
    <property type="entry name" value="AGA2"/>
    <property type="match status" value="1"/>
</dbReference>
<name>A0A0P1KN14_9SACH</name>
<dbReference type="GO" id="GO:0050839">
    <property type="term" value="F:cell adhesion molecule binding"/>
    <property type="evidence" value="ECO:0007669"/>
    <property type="project" value="InterPro"/>
</dbReference>
<dbReference type="Proteomes" id="UP000236544">
    <property type="component" value="Unassembled WGS sequence"/>
</dbReference>
<feature type="chain" id="PRO_5006066432" evidence="1">
    <location>
        <begin position="20"/>
        <end position="92"/>
    </location>
</feature>
<dbReference type="InterPro" id="IPR014404">
    <property type="entry name" value="Aga2"/>
</dbReference>
<dbReference type="GO" id="GO:0009277">
    <property type="term" value="C:fungal-type cell wall"/>
    <property type="evidence" value="ECO:0007669"/>
    <property type="project" value="InterPro"/>
</dbReference>